<sequence>MGGHGMGQGGGEEEAGMGGHGTTVLGTLAKAVRVNAPLLADPLAPAGAKLLTRIKTTASNL</sequence>
<evidence type="ECO:0000313" key="2">
    <source>
        <dbReference type="EMBL" id="CAB4288665.1"/>
    </source>
</evidence>
<dbReference type="AlphaFoldDB" id="A0A6J5Y0X1"/>
<feature type="compositionally biased region" description="Gly residues" evidence="1">
    <location>
        <begin position="1"/>
        <end position="21"/>
    </location>
</feature>
<organism evidence="3 5">
    <name type="scientific">Prunus armeniaca</name>
    <name type="common">Apricot</name>
    <name type="synonym">Armeniaca vulgaris</name>
    <dbReference type="NCBI Taxonomy" id="36596"/>
    <lineage>
        <taxon>Eukaryota</taxon>
        <taxon>Viridiplantae</taxon>
        <taxon>Streptophyta</taxon>
        <taxon>Embryophyta</taxon>
        <taxon>Tracheophyta</taxon>
        <taxon>Spermatophyta</taxon>
        <taxon>Magnoliopsida</taxon>
        <taxon>eudicotyledons</taxon>
        <taxon>Gunneridae</taxon>
        <taxon>Pentapetalae</taxon>
        <taxon>rosids</taxon>
        <taxon>fabids</taxon>
        <taxon>Rosales</taxon>
        <taxon>Rosaceae</taxon>
        <taxon>Amygdaloideae</taxon>
        <taxon>Amygdaleae</taxon>
        <taxon>Prunus</taxon>
    </lineage>
</organism>
<accession>A0A6J5Y0X1</accession>
<dbReference type="Proteomes" id="UP000507245">
    <property type="component" value="Unassembled WGS sequence"/>
</dbReference>
<proteinExistence type="predicted"/>
<reference evidence="3 4" key="2">
    <citation type="submission" date="2020-05" db="EMBL/GenBank/DDBJ databases">
        <authorList>
            <person name="Campoy J."/>
            <person name="Schneeberger K."/>
            <person name="Spophaly S."/>
        </authorList>
    </citation>
    <scope>NUCLEOTIDE SEQUENCE [LARGE SCALE GENOMIC DNA]</scope>
    <source>
        <strain evidence="3">PruArmRojPasFocal</strain>
    </source>
</reference>
<evidence type="ECO:0000313" key="5">
    <source>
        <dbReference type="Proteomes" id="UP000507245"/>
    </source>
</evidence>
<evidence type="ECO:0000313" key="4">
    <source>
        <dbReference type="Proteomes" id="UP000507222"/>
    </source>
</evidence>
<evidence type="ECO:0000313" key="3">
    <source>
        <dbReference type="EMBL" id="CAB4319031.1"/>
    </source>
</evidence>
<dbReference type="Proteomes" id="UP000507222">
    <property type="component" value="Unassembled WGS sequence"/>
</dbReference>
<reference evidence="5" key="1">
    <citation type="journal article" date="2020" name="Genome Biol.">
        <title>Gamete binning: chromosome-level and haplotype-resolved genome assembly enabled by high-throughput single-cell sequencing of gamete genomes.</title>
        <authorList>
            <person name="Campoy J.A."/>
            <person name="Sun H."/>
            <person name="Goel M."/>
            <person name="Jiao W.-B."/>
            <person name="Folz-Donahue K."/>
            <person name="Wang N."/>
            <person name="Rubio M."/>
            <person name="Liu C."/>
            <person name="Kukat C."/>
            <person name="Ruiz D."/>
            <person name="Huettel B."/>
            <person name="Schneeberger K."/>
        </authorList>
    </citation>
    <scope>NUCLEOTIDE SEQUENCE [LARGE SCALE GENOMIC DNA]</scope>
    <source>
        <strain evidence="5">cv. Rojo Pasion</strain>
    </source>
</reference>
<gene>
    <name evidence="2" type="ORF">CURHAP_LOCUS46867</name>
    <name evidence="3" type="ORF">ORAREDHAP_LOCUS46197</name>
</gene>
<dbReference type="EMBL" id="CAEKKB010000007">
    <property type="protein sequence ID" value="CAB4319031.1"/>
    <property type="molecule type" value="Genomic_DNA"/>
</dbReference>
<evidence type="ECO:0000256" key="1">
    <source>
        <dbReference type="SAM" id="MobiDB-lite"/>
    </source>
</evidence>
<name>A0A6J5Y0X1_PRUAR</name>
<protein>
    <submittedName>
        <fullName evidence="3">Uncharacterized protein</fullName>
    </submittedName>
</protein>
<dbReference type="EMBL" id="CAEKDK010000007">
    <property type="protein sequence ID" value="CAB4288665.1"/>
    <property type="molecule type" value="Genomic_DNA"/>
</dbReference>
<keyword evidence="5" id="KW-1185">Reference proteome</keyword>
<feature type="region of interest" description="Disordered" evidence="1">
    <location>
        <begin position="1"/>
        <end position="22"/>
    </location>
</feature>